<evidence type="ECO:0000313" key="1">
    <source>
        <dbReference type="EMBL" id="CAG8686826.1"/>
    </source>
</evidence>
<evidence type="ECO:0000313" key="2">
    <source>
        <dbReference type="Proteomes" id="UP000789366"/>
    </source>
</evidence>
<feature type="non-terminal residue" evidence="1">
    <location>
        <position position="1"/>
    </location>
</feature>
<reference evidence="1" key="1">
    <citation type="submission" date="2021-06" db="EMBL/GenBank/DDBJ databases">
        <authorList>
            <person name="Kallberg Y."/>
            <person name="Tangrot J."/>
            <person name="Rosling A."/>
        </authorList>
    </citation>
    <scope>NUCLEOTIDE SEQUENCE</scope>
    <source>
        <strain evidence="1">28 12/20/2015</strain>
    </source>
</reference>
<sequence>HSKNVLVNGQRMLIADFGLSILADEEVLKSSRVQIIESALETYQDDTVKPELSDLSLSETHQNDVTPPKINSGV</sequence>
<feature type="non-terminal residue" evidence="1">
    <location>
        <position position="74"/>
    </location>
</feature>
<protein>
    <submittedName>
        <fullName evidence="1">17758_t:CDS:1</fullName>
    </submittedName>
</protein>
<comment type="caution">
    <text evidence="1">The sequence shown here is derived from an EMBL/GenBank/DDBJ whole genome shotgun (WGS) entry which is preliminary data.</text>
</comment>
<keyword evidence="2" id="KW-1185">Reference proteome</keyword>
<dbReference type="EMBL" id="CAJVPW010019752">
    <property type="protein sequence ID" value="CAG8686826.1"/>
    <property type="molecule type" value="Genomic_DNA"/>
</dbReference>
<proteinExistence type="predicted"/>
<organism evidence="1 2">
    <name type="scientific">Cetraspora pellucida</name>
    <dbReference type="NCBI Taxonomy" id="1433469"/>
    <lineage>
        <taxon>Eukaryota</taxon>
        <taxon>Fungi</taxon>
        <taxon>Fungi incertae sedis</taxon>
        <taxon>Mucoromycota</taxon>
        <taxon>Glomeromycotina</taxon>
        <taxon>Glomeromycetes</taxon>
        <taxon>Diversisporales</taxon>
        <taxon>Gigasporaceae</taxon>
        <taxon>Cetraspora</taxon>
    </lineage>
</organism>
<accession>A0ACA9P1H8</accession>
<name>A0ACA9P1H8_9GLOM</name>
<dbReference type="Proteomes" id="UP000789366">
    <property type="component" value="Unassembled WGS sequence"/>
</dbReference>
<gene>
    <name evidence="1" type="ORF">SPELUC_LOCUS10504</name>
</gene>